<accession>A0ABV2V7A5</accession>
<name>A0ABV2V7A5_9ACTN</name>
<reference evidence="1 2" key="1">
    <citation type="submission" date="2024-06" db="EMBL/GenBank/DDBJ databases">
        <title>The Natural Products Discovery Center: Release of the First 8490 Sequenced Strains for Exploring Actinobacteria Biosynthetic Diversity.</title>
        <authorList>
            <person name="Kalkreuter E."/>
            <person name="Kautsar S.A."/>
            <person name="Yang D."/>
            <person name="Bader C.D."/>
            <person name="Teijaro C.N."/>
            <person name="Fluegel L."/>
            <person name="Davis C.M."/>
            <person name="Simpson J.R."/>
            <person name="Lauterbach L."/>
            <person name="Steele A.D."/>
            <person name="Gui C."/>
            <person name="Meng S."/>
            <person name="Li G."/>
            <person name="Viehrig K."/>
            <person name="Ye F."/>
            <person name="Su P."/>
            <person name="Kiefer A.F."/>
            <person name="Nichols A."/>
            <person name="Cepeda A.J."/>
            <person name="Yan W."/>
            <person name="Fan B."/>
            <person name="Jiang Y."/>
            <person name="Adhikari A."/>
            <person name="Zheng C.-J."/>
            <person name="Schuster L."/>
            <person name="Cowan T.M."/>
            <person name="Smanski M.J."/>
            <person name="Chevrette M.G."/>
            <person name="De Carvalho L.P.S."/>
            <person name="Shen B."/>
        </authorList>
    </citation>
    <scope>NUCLEOTIDE SEQUENCE [LARGE SCALE GENOMIC DNA]</scope>
    <source>
        <strain evidence="1 2">NPDC006434</strain>
    </source>
</reference>
<keyword evidence="2" id="KW-1185">Reference proteome</keyword>
<comment type="caution">
    <text evidence="1">The sequence shown here is derived from an EMBL/GenBank/DDBJ whole genome shotgun (WGS) entry which is preliminary data.</text>
</comment>
<organism evidence="1 2">
    <name type="scientific">Streptomyces ossamyceticus</name>
    <dbReference type="NCBI Taxonomy" id="249581"/>
    <lineage>
        <taxon>Bacteria</taxon>
        <taxon>Bacillati</taxon>
        <taxon>Actinomycetota</taxon>
        <taxon>Actinomycetes</taxon>
        <taxon>Kitasatosporales</taxon>
        <taxon>Streptomycetaceae</taxon>
        <taxon>Streptomyces</taxon>
    </lineage>
</organism>
<dbReference type="RefSeq" id="WP_355401053.1">
    <property type="nucleotide sequence ID" value="NZ_JBEXPZ010000045.1"/>
</dbReference>
<protein>
    <submittedName>
        <fullName evidence="1">Uncharacterized protein</fullName>
    </submittedName>
</protein>
<proteinExistence type="predicted"/>
<gene>
    <name evidence="1" type="ORF">ABZZ21_30960</name>
</gene>
<dbReference type="Proteomes" id="UP001550210">
    <property type="component" value="Unassembled WGS sequence"/>
</dbReference>
<evidence type="ECO:0000313" key="2">
    <source>
        <dbReference type="Proteomes" id="UP001550210"/>
    </source>
</evidence>
<sequence>MDDRYAAEEAEIERDLTEAQFLEFNEYCGYLAHYGARIWELARRHDNPEIAHRHLMKYSDDFLESFNE</sequence>
<dbReference type="EMBL" id="JBEXPZ010000045">
    <property type="protein sequence ID" value="MET9848885.1"/>
    <property type="molecule type" value="Genomic_DNA"/>
</dbReference>
<evidence type="ECO:0000313" key="1">
    <source>
        <dbReference type="EMBL" id="MET9848885.1"/>
    </source>
</evidence>